<dbReference type="AlphaFoldDB" id="A0A1G4G649"/>
<feature type="compositionally biased region" description="Acidic residues" evidence="1">
    <location>
        <begin position="154"/>
        <end position="177"/>
    </location>
</feature>
<dbReference type="STRING" id="1642646.ING2E5A_1186"/>
<proteinExistence type="predicted"/>
<evidence type="ECO:0000313" key="2">
    <source>
        <dbReference type="EMBL" id="SCM57107.1"/>
    </source>
</evidence>
<dbReference type="Proteomes" id="UP000178485">
    <property type="component" value="Chromosome i"/>
</dbReference>
<name>A0A1G4G649_9BACT</name>
<feature type="region of interest" description="Disordered" evidence="1">
    <location>
        <begin position="147"/>
        <end position="192"/>
    </location>
</feature>
<dbReference type="EMBL" id="LT608328">
    <property type="protein sequence ID" value="SCM57107.1"/>
    <property type="molecule type" value="Genomic_DNA"/>
</dbReference>
<evidence type="ECO:0000313" key="3">
    <source>
        <dbReference type="Proteomes" id="UP000178485"/>
    </source>
</evidence>
<reference evidence="2 3" key="1">
    <citation type="submission" date="2016-08" db="EMBL/GenBank/DDBJ databases">
        <authorList>
            <person name="Seilhamer J.J."/>
        </authorList>
    </citation>
    <scope>NUCLEOTIDE SEQUENCE [LARGE SCALE GENOMIC DNA]</scope>
    <source>
        <strain evidence="2">ING2-E5A</strain>
    </source>
</reference>
<organism evidence="2 3">
    <name type="scientific">Petrimonas mucosa</name>
    <dbReference type="NCBI Taxonomy" id="1642646"/>
    <lineage>
        <taxon>Bacteria</taxon>
        <taxon>Pseudomonadati</taxon>
        <taxon>Bacteroidota</taxon>
        <taxon>Bacteroidia</taxon>
        <taxon>Bacteroidales</taxon>
        <taxon>Dysgonomonadaceae</taxon>
        <taxon>Petrimonas</taxon>
    </lineage>
</organism>
<protein>
    <recommendedName>
        <fullName evidence="4">DUF177 domain-containing protein</fullName>
    </recommendedName>
</protein>
<evidence type="ECO:0008006" key="4">
    <source>
        <dbReference type="Google" id="ProtNLM"/>
    </source>
</evidence>
<gene>
    <name evidence="2" type="ORF">ING2E5A_1186</name>
</gene>
<sequence>MAKFSLYKIPLKNLSQGKHTYEYELDRKFFEAIDGDEVKKGHVNVTLTIKKTSSMYEFNFDLKGVVQVPCDRCLDDMDQEIDSQNRLIVKLGREYSEESDEVVIIPEEEGEINIAWFLYEFVVLDIPIKHVHEPGKCNKAMSSKLRKHRAVSRDEDDDGGEMEDDDGDFADEEEITENIDPRWEGLKGLNLE</sequence>
<keyword evidence="3" id="KW-1185">Reference proteome</keyword>
<dbReference type="KEGG" id="pmuc:ING2E5A_1186"/>
<evidence type="ECO:0000256" key="1">
    <source>
        <dbReference type="SAM" id="MobiDB-lite"/>
    </source>
</evidence>
<dbReference type="InterPro" id="IPR003772">
    <property type="entry name" value="YceD"/>
</dbReference>
<accession>A0A1G4G649</accession>
<dbReference type="Pfam" id="PF02620">
    <property type="entry name" value="YceD"/>
    <property type="match status" value="1"/>
</dbReference>
<dbReference type="RefSeq" id="WP_071136574.1">
    <property type="nucleotide sequence ID" value="NZ_DUQN01000059.1"/>
</dbReference>